<gene>
    <name evidence="1" type="ORF">NCTC10742_01231</name>
</gene>
<dbReference type="AlphaFoldDB" id="A0A378SHD0"/>
<dbReference type="Proteomes" id="UP000254291">
    <property type="component" value="Unassembled WGS sequence"/>
</dbReference>
<accession>A0A378SHD0</accession>
<proteinExistence type="predicted"/>
<sequence length="90" mass="10245">MPATSTDHLALTRRQLDDIAWQFLRSEFTGDIYAQWSLDRSLDVFLLHRGFRKLHDNGSAYSALMERVMANLGTAARLGLLRRPSVEAKP</sequence>
<evidence type="ECO:0000313" key="1">
    <source>
        <dbReference type="EMBL" id="STZ42021.1"/>
    </source>
</evidence>
<dbReference type="OMA" id="RIHSAAC"/>
<dbReference type="RefSeq" id="WP_011895812.1">
    <property type="nucleotide sequence ID" value="NZ_JACKST010000147.1"/>
</dbReference>
<name>A0A378SHD0_9MYCO</name>
<reference evidence="1 2" key="1">
    <citation type="submission" date="2018-06" db="EMBL/GenBank/DDBJ databases">
        <authorList>
            <consortium name="Pathogen Informatics"/>
            <person name="Doyle S."/>
        </authorList>
    </citation>
    <scope>NUCLEOTIDE SEQUENCE [LARGE SCALE GENOMIC DNA]</scope>
    <source>
        <strain evidence="1 2">NCTC10742</strain>
    </source>
</reference>
<dbReference type="EMBL" id="UGQM01000001">
    <property type="protein sequence ID" value="STZ42021.1"/>
    <property type="molecule type" value="Genomic_DNA"/>
</dbReference>
<evidence type="ECO:0000313" key="2">
    <source>
        <dbReference type="Proteomes" id="UP000254291"/>
    </source>
</evidence>
<organism evidence="1 2">
    <name type="scientific">Mycolicibacterium gilvum</name>
    <dbReference type="NCBI Taxonomy" id="1804"/>
    <lineage>
        <taxon>Bacteria</taxon>
        <taxon>Bacillati</taxon>
        <taxon>Actinomycetota</taxon>
        <taxon>Actinomycetes</taxon>
        <taxon>Mycobacteriales</taxon>
        <taxon>Mycobacteriaceae</taxon>
        <taxon>Mycolicibacterium</taxon>
    </lineage>
</organism>
<protein>
    <submittedName>
        <fullName evidence="1">Uncharacterized protein</fullName>
    </submittedName>
</protein>